<dbReference type="AlphaFoldDB" id="A0A366EI89"/>
<dbReference type="EMBL" id="QNRJ01000017">
    <property type="protein sequence ID" value="RBP02127.1"/>
    <property type="molecule type" value="Genomic_DNA"/>
</dbReference>
<gene>
    <name evidence="3" type="ORF">DET59_1172</name>
</gene>
<dbReference type="GO" id="GO:0008610">
    <property type="term" value="P:lipid biosynthetic process"/>
    <property type="evidence" value="ECO:0007669"/>
    <property type="project" value="TreeGrafter"/>
</dbReference>
<evidence type="ECO:0000256" key="1">
    <source>
        <dbReference type="ARBA" id="ARBA00007169"/>
    </source>
</evidence>
<dbReference type="InterPro" id="IPR001031">
    <property type="entry name" value="Thioesterase"/>
</dbReference>
<dbReference type="OrthoDB" id="2213423at2"/>
<dbReference type="Proteomes" id="UP000252118">
    <property type="component" value="Unassembled WGS sequence"/>
</dbReference>
<dbReference type="RefSeq" id="WP_113970732.1">
    <property type="nucleotide sequence ID" value="NZ_QNRJ01000017.1"/>
</dbReference>
<dbReference type="PANTHER" id="PTHR11487">
    <property type="entry name" value="THIOESTERASE"/>
    <property type="match status" value="1"/>
</dbReference>
<accession>A0A366EI89</accession>
<proteinExistence type="inferred from homology"/>
<comment type="caution">
    <text evidence="3">The sequence shown here is derived from an EMBL/GenBank/DDBJ whole genome shotgun (WGS) entry which is preliminary data.</text>
</comment>
<dbReference type="Pfam" id="PF00975">
    <property type="entry name" value="Thioesterase"/>
    <property type="match status" value="1"/>
</dbReference>
<dbReference type="SUPFAM" id="SSF53474">
    <property type="entry name" value="alpha/beta-Hydrolases"/>
    <property type="match status" value="1"/>
</dbReference>
<reference evidence="3 4" key="1">
    <citation type="submission" date="2018-06" db="EMBL/GenBank/DDBJ databases">
        <title>Freshwater and sediment microbial communities from various areas in North America, analyzing microbe dynamics in response to fracking.</title>
        <authorList>
            <person name="Lamendella R."/>
        </authorList>
    </citation>
    <scope>NUCLEOTIDE SEQUENCE [LARGE SCALE GENOMIC DNA]</scope>
    <source>
        <strain evidence="3 4">97B</strain>
    </source>
</reference>
<evidence type="ECO:0000313" key="3">
    <source>
        <dbReference type="EMBL" id="RBP02127.1"/>
    </source>
</evidence>
<evidence type="ECO:0000313" key="4">
    <source>
        <dbReference type="Proteomes" id="UP000252118"/>
    </source>
</evidence>
<organism evidence="3 4">
    <name type="scientific">Rossellomorea aquimaris</name>
    <dbReference type="NCBI Taxonomy" id="189382"/>
    <lineage>
        <taxon>Bacteria</taxon>
        <taxon>Bacillati</taxon>
        <taxon>Bacillota</taxon>
        <taxon>Bacilli</taxon>
        <taxon>Bacillales</taxon>
        <taxon>Bacillaceae</taxon>
        <taxon>Rossellomorea</taxon>
    </lineage>
</organism>
<comment type="similarity">
    <text evidence="1">Belongs to the thioesterase family.</text>
</comment>
<dbReference type="InterPro" id="IPR012223">
    <property type="entry name" value="TEII"/>
</dbReference>
<protein>
    <submittedName>
        <fullName evidence="3">Surfactin synthase thioesterase subunit</fullName>
    </submittedName>
</protein>
<dbReference type="Gene3D" id="3.40.50.1820">
    <property type="entry name" value="alpha/beta hydrolase"/>
    <property type="match status" value="1"/>
</dbReference>
<feature type="domain" description="Thioesterase" evidence="2">
    <location>
        <begin position="5"/>
        <end position="229"/>
    </location>
</feature>
<evidence type="ECO:0000259" key="2">
    <source>
        <dbReference type="Pfam" id="PF00975"/>
    </source>
</evidence>
<dbReference type="PANTHER" id="PTHR11487:SF0">
    <property type="entry name" value="S-ACYL FATTY ACID SYNTHASE THIOESTERASE, MEDIUM CHAIN"/>
    <property type="match status" value="1"/>
</dbReference>
<name>A0A366EI89_9BACI</name>
<dbReference type="InterPro" id="IPR029058">
    <property type="entry name" value="AB_hydrolase_fold"/>
</dbReference>
<sequence length="232" mass="27045">MKNIKLFCFPYAGGSSNSIFFKFRKEVNQNIDVIPIELKGRGSRFTEPFYESFEELIEDVYSIIDPETIESEYAFFGHSMGAKIAYYLCDRNEKLCSPQPVHLFLSGALPPTRRAFERKIYLYNNDDFFKEVIKLGGTPREVQENKELQKIYIPILKNDFKLLDTIDFIPDLKFPIDFSVLYGTNENINIPKLFEWSTHTEKSCEFYEFGGNHFFINSNVGKISRLISKELS</sequence>